<dbReference type="HOGENOM" id="CLU_3113508_0_0_5"/>
<keyword evidence="3" id="KW-1185">Reference proteome</keyword>
<dbReference type="Proteomes" id="UP000007100">
    <property type="component" value="Plasmid pACMV5"/>
</dbReference>
<name>F0J842_ACIMA</name>
<dbReference type="KEGG" id="amv:ACMV_P5_00050"/>
<feature type="compositionally biased region" description="Basic residues" evidence="1">
    <location>
        <begin position="7"/>
        <end position="23"/>
    </location>
</feature>
<dbReference type="EMBL" id="AP012040">
    <property type="protein sequence ID" value="BAJ83259.1"/>
    <property type="molecule type" value="Genomic_DNA"/>
</dbReference>
<dbReference type="AlphaFoldDB" id="F0J842"/>
<feature type="region of interest" description="Disordered" evidence="1">
    <location>
        <begin position="1"/>
        <end position="27"/>
    </location>
</feature>
<protein>
    <submittedName>
        <fullName evidence="2">Uncharacterized protein</fullName>
    </submittedName>
</protein>
<keyword evidence="2" id="KW-0614">Plasmid</keyword>
<evidence type="ECO:0000313" key="2">
    <source>
        <dbReference type="EMBL" id="BAJ83259.1"/>
    </source>
</evidence>
<evidence type="ECO:0000313" key="3">
    <source>
        <dbReference type="Proteomes" id="UP000007100"/>
    </source>
</evidence>
<proteinExistence type="predicted"/>
<evidence type="ECO:0000256" key="1">
    <source>
        <dbReference type="SAM" id="MobiDB-lite"/>
    </source>
</evidence>
<accession>F0J842</accession>
<reference evidence="2 3" key="1">
    <citation type="submission" date="2010-12" db="EMBL/GenBank/DDBJ databases">
        <title>Whole genome sequence of Acidiphilium multivorum AIU301.</title>
        <authorList>
            <person name="Narita-Yamada S."/>
            <person name="Nakamura S."/>
            <person name="Ito N."/>
            <person name="Takarada H."/>
            <person name="Katano Y."/>
            <person name="Nakazawa H."/>
            <person name="Hosoyama A."/>
            <person name="Yamada R."/>
            <person name="Fujita N."/>
        </authorList>
    </citation>
    <scope>NUCLEOTIDE SEQUENCE [LARGE SCALE GENOMIC DNA]</scope>
    <source>
        <strain evidence="3">DSM 11245 / JCM 8867 / AIU301</strain>
        <plasmid evidence="2 3">pACMV5</plasmid>
    </source>
</reference>
<sequence>MASPLRPKTRRAHPAPASSHRRVSTAPPLQAALYPSAFALQMHILPKKDK</sequence>
<gene>
    <name evidence="2" type="ordered locus">ACMV_P5_00050</name>
</gene>
<organism evidence="2 3">
    <name type="scientific">Acidiphilium multivorum (strain DSM 11245 / JCM 8867 / NBRC 100883 / AIU 301)</name>
    <dbReference type="NCBI Taxonomy" id="926570"/>
    <lineage>
        <taxon>Bacteria</taxon>
        <taxon>Pseudomonadati</taxon>
        <taxon>Pseudomonadota</taxon>
        <taxon>Alphaproteobacteria</taxon>
        <taxon>Acetobacterales</taxon>
        <taxon>Acidocellaceae</taxon>
        <taxon>Acidiphilium</taxon>
    </lineage>
</organism>
<geneLocation type="plasmid" evidence="2 3">
    <name>pACMV5</name>
</geneLocation>